<dbReference type="PATRIC" id="fig|888439.3.peg.1909"/>
<evidence type="ECO:0000259" key="7">
    <source>
        <dbReference type="Pfam" id="PF20674"/>
    </source>
</evidence>
<sequence>MTAAEILVGELCWRIESKALGRKNSYATAAGAAIAGIGLVTSVMLAGPAFADGPTVADGSVVDAKPTEMRAAVNQDEPGGPGFSNPQPDSQDTREGKDVAHGEKDQPAPQPDAQPVDPAAQPASESEAAEAAGAAHLRTDERNPANTEDDRDAGRGRAGYYALSSATSNFCDPGDSYWIESGSGSVEAFTLRNDRITGGPIWMGSATWHKKRNTTGTGSGYDALAVDRKHGRIFFADHATVMSAASGNKSYVTIVQATIAPNTLIQTERIKVVGAGMPFKGGTMDNQGRYYVFAGDVTTSRSAQYSDIKVMAYDTVTRRVLTLGQFSAGPFPAARTNVDLLFDNSNQLYVMVAATEGTRNIPDPNGAAKIDIYRVDFNAASRQAQGSAAELLPQKAEKVSTSAGMSLVPAWTTNGVANAGPLSAKLVHSAMLSRGPEGVPFGGGMGRWAITGFLAGQDGNFYVSANHEGNVEHRAGRPRYNGIFKVDFERNVLVKVLEQQKSVNLDRYNFRFGSPITDMEGCVAAVPTIRAAKDVVSRAGDDQFRISVKKKNGGQQASAITSGRARNRAAVTDSLLRFAGSTYLVEEEMATTSSLKLSAYQKSVTCTDSKNRSVRTTVVADTKERYAVELSAGSFRDVSCTVRNELRTGSITAVKHDHDSYAKAGARDEASMPPEARLAGVGLQLCRDVNNNGTCEPNEQRIGGVQSTDRQGEASWQNLPVGDYVIVEPHAPNGYQRFAGLPVRVSGGTQSPIRVLVPNSRVKGKITWTKVDASNGKPLGGSIWQINGNDNSPATSPKHRVIRHTTIADCNAANSSACKGPDKDPRAGHFALQDMGWGTYFLREIKAPTGYKLSRQVHRADLYANQGRANIALGNIKNEKQDVPPLPLTGGVGSDMFYLAGGIVAALSLGLAGWLFRKRKFS</sequence>
<dbReference type="AlphaFoldDB" id="K0YZ71"/>
<name>K0YZ71_9ACTO</name>
<dbReference type="eggNOG" id="COG4932">
    <property type="taxonomic scope" value="Bacteria"/>
</dbReference>
<dbReference type="Pfam" id="PF20674">
    <property type="entry name" value="SpaA_3"/>
    <property type="match status" value="1"/>
</dbReference>
<feature type="domain" description="SpaA-like prealbumin fold" evidence="7">
    <location>
        <begin position="531"/>
        <end position="645"/>
    </location>
</feature>
<evidence type="ECO:0000313" key="9">
    <source>
        <dbReference type="Proteomes" id="UP000006075"/>
    </source>
</evidence>
<dbReference type="InterPro" id="IPR048834">
    <property type="entry name" value="SpaA_pre-album"/>
</dbReference>
<feature type="compositionally biased region" description="Low complexity" evidence="4">
    <location>
        <begin position="111"/>
        <end position="135"/>
    </location>
</feature>
<keyword evidence="3" id="KW-0732">Signal</keyword>
<evidence type="ECO:0000313" key="8">
    <source>
        <dbReference type="EMBL" id="EJZ85004.1"/>
    </source>
</evidence>
<feature type="compositionally biased region" description="Basic and acidic residues" evidence="4">
    <location>
        <begin position="91"/>
        <end position="106"/>
    </location>
</feature>
<gene>
    <name evidence="8" type="ORF">HMPREF9240_01901</name>
</gene>
<reference evidence="8 9" key="1">
    <citation type="submission" date="2012-07" db="EMBL/GenBank/DDBJ databases">
        <title>The Genome Sequence of Actinomyces neuii subsp. anitratus BVS029A5.</title>
        <authorList>
            <consortium name="The Broad Institute Genome Sequencing Platform"/>
            <person name="Earl A."/>
            <person name="Ward D."/>
            <person name="Feldgarden M."/>
            <person name="Gevers D."/>
            <person name="Saerens B."/>
            <person name="Vaneechoutte M."/>
            <person name="Walker B."/>
            <person name="Young S.K."/>
            <person name="Zeng Q."/>
            <person name="Gargeya S."/>
            <person name="Fitzgerald M."/>
            <person name="Haas B."/>
            <person name="Abouelleil A."/>
            <person name="Alvarado L."/>
            <person name="Arachchi H.M."/>
            <person name="Berlin A."/>
            <person name="Chapman S.B."/>
            <person name="Goldberg J."/>
            <person name="Griggs A."/>
            <person name="Gujja S."/>
            <person name="Hansen M."/>
            <person name="Howarth C."/>
            <person name="Imamovic A."/>
            <person name="Larimer J."/>
            <person name="McCowen C."/>
            <person name="Montmayeur A."/>
            <person name="Murphy C."/>
            <person name="Neiman D."/>
            <person name="Pearson M."/>
            <person name="Priest M."/>
            <person name="Roberts A."/>
            <person name="Saif S."/>
            <person name="Shea T."/>
            <person name="Sisk P."/>
            <person name="Sykes S."/>
            <person name="Wortman J."/>
            <person name="Nusbaum C."/>
            <person name="Birren B."/>
        </authorList>
    </citation>
    <scope>NUCLEOTIDE SEQUENCE [LARGE SCALE GENOMIC DNA]</scope>
    <source>
        <strain evidence="8 9">BVS029A5</strain>
    </source>
</reference>
<evidence type="ECO:0000256" key="4">
    <source>
        <dbReference type="SAM" id="MobiDB-lite"/>
    </source>
</evidence>
<proteinExistence type="inferred from homology"/>
<evidence type="ECO:0000256" key="5">
    <source>
        <dbReference type="SAM" id="Phobius"/>
    </source>
</evidence>
<feature type="domain" description="SpaA-like prealbumin fold" evidence="6">
    <location>
        <begin position="677"/>
        <end position="737"/>
    </location>
</feature>
<comment type="similarity">
    <text evidence="1">Belongs to the serine-aspartate repeat-containing protein (SDr) family.</text>
</comment>
<organism evidence="8 9">
    <name type="scientific">Winkia neuii BV029A5</name>
    <dbReference type="NCBI Taxonomy" id="888439"/>
    <lineage>
        <taxon>Bacteria</taxon>
        <taxon>Bacillati</taxon>
        <taxon>Actinomycetota</taxon>
        <taxon>Actinomycetes</taxon>
        <taxon>Actinomycetales</taxon>
        <taxon>Actinomycetaceae</taxon>
        <taxon>Winkia</taxon>
    </lineage>
</organism>
<evidence type="ECO:0000256" key="2">
    <source>
        <dbReference type="ARBA" id="ARBA00022525"/>
    </source>
</evidence>
<evidence type="ECO:0000256" key="1">
    <source>
        <dbReference type="ARBA" id="ARBA00007257"/>
    </source>
</evidence>
<dbReference type="Gene3D" id="2.60.40.10">
    <property type="entry name" value="Immunoglobulins"/>
    <property type="match status" value="2"/>
</dbReference>
<comment type="caution">
    <text evidence="8">The sequence shown here is derived from an EMBL/GenBank/DDBJ whole genome shotgun (WGS) entry which is preliminary data.</text>
</comment>
<feature type="domain" description="SpaA-like prealbumin fold" evidence="6">
    <location>
        <begin position="764"/>
        <end position="873"/>
    </location>
</feature>
<dbReference type="NCBIfam" id="TIGR01167">
    <property type="entry name" value="LPXTG_anchor"/>
    <property type="match status" value="1"/>
</dbReference>
<keyword evidence="9" id="KW-1185">Reference proteome</keyword>
<feature type="transmembrane region" description="Helical" evidence="5">
    <location>
        <begin position="896"/>
        <end position="916"/>
    </location>
</feature>
<dbReference type="PANTHER" id="PTHR36108:SF13">
    <property type="entry name" value="COLOSSIN-B-RELATED"/>
    <property type="match status" value="1"/>
</dbReference>
<dbReference type="Pfam" id="PF17802">
    <property type="entry name" value="SpaA"/>
    <property type="match status" value="2"/>
</dbReference>
<protein>
    <submittedName>
        <fullName evidence="8">LPXTG-domain-containing protein cell wall anchor domain</fullName>
    </submittedName>
</protein>
<dbReference type="GO" id="GO:0005975">
    <property type="term" value="P:carbohydrate metabolic process"/>
    <property type="evidence" value="ECO:0007669"/>
    <property type="project" value="UniProtKB-ARBA"/>
</dbReference>
<dbReference type="InterPro" id="IPR041033">
    <property type="entry name" value="SpaA_PFL_dom_1"/>
</dbReference>
<dbReference type="InterPro" id="IPR013783">
    <property type="entry name" value="Ig-like_fold"/>
</dbReference>
<dbReference type="EMBL" id="AGWP01000010">
    <property type="protein sequence ID" value="EJZ85004.1"/>
    <property type="molecule type" value="Genomic_DNA"/>
</dbReference>
<keyword evidence="5" id="KW-1133">Transmembrane helix</keyword>
<dbReference type="Proteomes" id="UP000006075">
    <property type="component" value="Unassembled WGS sequence"/>
</dbReference>
<evidence type="ECO:0000259" key="6">
    <source>
        <dbReference type="Pfam" id="PF17802"/>
    </source>
</evidence>
<dbReference type="PANTHER" id="PTHR36108">
    <property type="entry name" value="COLOSSIN-B-RELATED"/>
    <property type="match status" value="1"/>
</dbReference>
<keyword evidence="5" id="KW-0812">Transmembrane</keyword>
<dbReference type="HOGENOM" id="CLU_319500_0_0_11"/>
<accession>K0YZ71</accession>
<keyword evidence="5" id="KW-0472">Membrane</keyword>
<dbReference type="SUPFAM" id="SSF117074">
    <property type="entry name" value="Hypothetical protein PA1324"/>
    <property type="match status" value="1"/>
</dbReference>
<evidence type="ECO:0000256" key="3">
    <source>
        <dbReference type="ARBA" id="ARBA00022729"/>
    </source>
</evidence>
<feature type="region of interest" description="Disordered" evidence="4">
    <location>
        <begin position="72"/>
        <end position="154"/>
    </location>
</feature>
<keyword evidence="2" id="KW-0964">Secreted</keyword>